<protein>
    <recommendedName>
        <fullName evidence="4">RHS repeat protein</fullName>
    </recommendedName>
</protein>
<reference evidence="2 3" key="1">
    <citation type="submission" date="2020-01" db="EMBL/GenBank/DDBJ databases">
        <title>Spongiivirga citrea KCTC 32990T.</title>
        <authorList>
            <person name="Wang G."/>
        </authorList>
    </citation>
    <scope>NUCLEOTIDE SEQUENCE [LARGE SCALE GENOMIC DNA]</scope>
    <source>
        <strain evidence="2 3">KCTC 32990</strain>
    </source>
</reference>
<evidence type="ECO:0000313" key="3">
    <source>
        <dbReference type="Proteomes" id="UP000474296"/>
    </source>
</evidence>
<sequence>MKIKKIIPLFLLTLVSLSPLLSQTDLPNVIPPSPTVSSLMRFEEVPVDYYTGVPDISIPLMSKQLNGDLQLPLSLRYNTMGLRVDERSGWTGTGWALDAGGTISRTVMDFPDEINFDLGGFTSSNQKAYGVLHNGFFNYDTMTLAEKSEFLYKARGGYEKYDNELDVYQFSILGASGRFVIVKDGISLVPKFLSNTSKVRIELTYDFNTFIIDKFVVIDTRGYKFHFEVFEQTTTEPITMVTLQDGTVSAPSLGSYTYSKFRSAWKMTKITSSNNITLANFSYQDVDENFLTPINQTENKLLSGHQAVFHPVQQVRGYNIGVVKPKYVSSQSSVSIDTKKLSNISFKDQTSILFNISNGHPELSSSGAKLNSLIIKDHNNLESKRFSFYYSTNQYNRLFLDKVSETAGTTTLDYTLEYNSKSNLEGFGSSNKDYWGYLILNQGITYDQTDKTGIKTGALTKITFPTGGSKEFDFESNTFGYEGSNKLDEGQYIANPDNTANINNDSFTFSYDPSNPIFPTSFLSFDHDQTINLSSFVSNDATGIANYFRITLTNGSGFSQEIKLTDQNVDIPVLAGNYSLSMSITEPFIPNTNDTVTAQVSLRYRDLNSGPLKEFLYGGGLRIKQVLFKDFDGSLQRSMDYTYDEGNSNTSSGAIDGFLKNKVRIYQKAYPTYLAIQYDGSLGGNYIGNTIGITYEIIDRSNAVHLQATKGQYIGYKTVTMSEFNKGKTVFTYTSPQDFPSYPPNYGWPFLPIDDIDYKRGNILKTEVYDNTARMLSQNTNNYQYIESDVVASKTLYDIGDCPWSRFYRSYTQYVAKVSDTGDPFSPIVINNCGTLDSNIGFNPHTYTNGRVELMSTTQKSYFYDELGNQSVVEKRQELDYNPENFQQSVVRSFHKENGLDVLYKTELFYPVGGYPTSEFSSSEQQHITKMQSLNMINSPLYTKSYRNTTLLSSVQNIYSEPVSNMIKLSTVKTKKRNDAAEDRVVYHEYDSHGNPLEISKKDGSHVSYVWGHNKTLPIAKIENASYQEIATALGVSLNTLKGYNETNLSTINTLRNSLPKAMISTYVYDPIKGIVSSTDNRGYTMTYSYDDFNRLKEVRDANNKLVTDYEYHYKNE</sequence>
<proteinExistence type="predicted"/>
<gene>
    <name evidence="2" type="ORF">GWK10_06130</name>
</gene>
<keyword evidence="1" id="KW-0732">Signal</keyword>
<dbReference type="RefSeq" id="WP_164030276.1">
    <property type="nucleotide sequence ID" value="NZ_JAABOQ010000002.1"/>
</dbReference>
<keyword evidence="3" id="KW-1185">Reference proteome</keyword>
<evidence type="ECO:0000313" key="2">
    <source>
        <dbReference type="EMBL" id="NER16779.1"/>
    </source>
</evidence>
<comment type="caution">
    <text evidence="2">The sequence shown here is derived from an EMBL/GenBank/DDBJ whole genome shotgun (WGS) entry which is preliminary data.</text>
</comment>
<dbReference type="EMBL" id="JAABOQ010000002">
    <property type="protein sequence ID" value="NER16779.1"/>
    <property type="molecule type" value="Genomic_DNA"/>
</dbReference>
<name>A0A6M0CLR1_9FLAO</name>
<accession>A0A6M0CLR1</accession>
<dbReference type="NCBIfam" id="TIGR01643">
    <property type="entry name" value="YD_repeat_2x"/>
    <property type="match status" value="1"/>
</dbReference>
<feature type="chain" id="PRO_5026911956" description="RHS repeat protein" evidence="1">
    <location>
        <begin position="25"/>
        <end position="1117"/>
    </location>
</feature>
<evidence type="ECO:0000256" key="1">
    <source>
        <dbReference type="SAM" id="SignalP"/>
    </source>
</evidence>
<organism evidence="2 3">
    <name type="scientific">Spongiivirga citrea</name>
    <dbReference type="NCBI Taxonomy" id="1481457"/>
    <lineage>
        <taxon>Bacteria</taxon>
        <taxon>Pseudomonadati</taxon>
        <taxon>Bacteroidota</taxon>
        <taxon>Flavobacteriia</taxon>
        <taxon>Flavobacteriales</taxon>
        <taxon>Flavobacteriaceae</taxon>
        <taxon>Spongiivirga</taxon>
    </lineage>
</organism>
<dbReference type="InterPro" id="IPR006530">
    <property type="entry name" value="YD"/>
</dbReference>
<dbReference type="Gene3D" id="2.180.10.10">
    <property type="entry name" value="RHS repeat-associated core"/>
    <property type="match status" value="1"/>
</dbReference>
<evidence type="ECO:0008006" key="4">
    <source>
        <dbReference type="Google" id="ProtNLM"/>
    </source>
</evidence>
<feature type="signal peptide" evidence="1">
    <location>
        <begin position="1"/>
        <end position="24"/>
    </location>
</feature>
<dbReference type="Proteomes" id="UP000474296">
    <property type="component" value="Unassembled WGS sequence"/>
</dbReference>
<dbReference type="AlphaFoldDB" id="A0A6M0CLR1"/>